<evidence type="ECO:0000256" key="1">
    <source>
        <dbReference type="ARBA" id="ARBA00004162"/>
    </source>
</evidence>
<evidence type="ECO:0000256" key="13">
    <source>
        <dbReference type="ARBA" id="ARBA00025830"/>
    </source>
</evidence>
<evidence type="ECO:0000256" key="4">
    <source>
        <dbReference type="ARBA" id="ARBA00022475"/>
    </source>
</evidence>
<keyword evidence="9 14" id="KW-0406">Ion transport</keyword>
<organism evidence="17 18">
    <name type="scientific">Cryobacterium psychrotolerans</name>
    <dbReference type="NCBI Taxonomy" id="386301"/>
    <lineage>
        <taxon>Bacteria</taxon>
        <taxon>Bacillati</taxon>
        <taxon>Actinomycetota</taxon>
        <taxon>Actinomycetes</taxon>
        <taxon>Micrococcales</taxon>
        <taxon>Microbacteriaceae</taxon>
        <taxon>Cryobacterium</taxon>
    </lineage>
</organism>
<keyword evidence="10 14" id="KW-0472">Membrane</keyword>
<comment type="function">
    <text evidence="12 14">F(1)F(0) ATP synthase produces ATP from ADP in the presence of a proton or sodium gradient. F-type ATPases consist of two structural domains, F(1) containing the extramembraneous catalytic core and F(0) containing the membrane proton channel, linked together by a central stalk and a peripheral stalk. During catalysis, ATP synthesis in the catalytic domain of F(1) is coupled via a rotary mechanism of the central stalk subunits to proton translocation.</text>
</comment>
<evidence type="ECO:0000256" key="10">
    <source>
        <dbReference type="ARBA" id="ARBA00023136"/>
    </source>
</evidence>
<name>A0A1G8YWJ1_9MICO</name>
<keyword evidence="6 14" id="KW-0812">Transmembrane</keyword>
<evidence type="ECO:0000256" key="7">
    <source>
        <dbReference type="ARBA" id="ARBA00022781"/>
    </source>
</evidence>
<evidence type="ECO:0000256" key="15">
    <source>
        <dbReference type="RuleBase" id="RU003848"/>
    </source>
</evidence>
<feature type="transmembrane region" description="Helical" evidence="14">
    <location>
        <begin position="25"/>
        <end position="44"/>
    </location>
</feature>
<proteinExistence type="inferred from homology"/>
<evidence type="ECO:0000256" key="8">
    <source>
        <dbReference type="ARBA" id="ARBA00022989"/>
    </source>
</evidence>
<dbReference type="STRING" id="386301.SAMN05216282_102315"/>
<keyword evidence="11 14" id="KW-0066">ATP synthesis</keyword>
<dbReference type="GO" id="GO:0046961">
    <property type="term" value="F:proton-transporting ATPase activity, rotational mechanism"/>
    <property type="evidence" value="ECO:0007669"/>
    <property type="project" value="TreeGrafter"/>
</dbReference>
<evidence type="ECO:0000256" key="16">
    <source>
        <dbReference type="SAM" id="Coils"/>
    </source>
</evidence>
<evidence type="ECO:0000256" key="6">
    <source>
        <dbReference type="ARBA" id="ARBA00022692"/>
    </source>
</evidence>
<dbReference type="EMBL" id="FNFU01000002">
    <property type="protein sequence ID" value="SDK07151.1"/>
    <property type="molecule type" value="Genomic_DNA"/>
</dbReference>
<evidence type="ECO:0000256" key="3">
    <source>
        <dbReference type="ARBA" id="ARBA00022448"/>
    </source>
</evidence>
<dbReference type="NCBIfam" id="NF004412">
    <property type="entry name" value="PRK05759.1-3"/>
    <property type="match status" value="1"/>
</dbReference>
<dbReference type="RefSeq" id="WP_092321653.1">
    <property type="nucleotide sequence ID" value="NZ_FNFU01000002.1"/>
</dbReference>
<dbReference type="OrthoDB" id="5243563at2"/>
<keyword evidence="16" id="KW-0175">Coiled coil</keyword>
<dbReference type="Gene3D" id="1.20.5.620">
    <property type="entry name" value="F1F0 ATP synthase subunit B, membrane domain"/>
    <property type="match status" value="1"/>
</dbReference>
<gene>
    <name evidence="14" type="primary">atpF</name>
    <name evidence="17" type="ORF">SAMN05216282_102315</name>
</gene>
<evidence type="ECO:0000313" key="17">
    <source>
        <dbReference type="EMBL" id="SDK07151.1"/>
    </source>
</evidence>
<comment type="subunit">
    <text evidence="13 14">F-type ATPases have 2 components, F(1) - the catalytic core - and F(0) - the membrane proton channel. F(1) has five subunits: alpha(3), beta(3), gamma(1), delta(1), epsilon(1). F(0) has three main subunits: a(1), b(2) and c(10-14). The alpha and beta chains form an alternating ring which encloses part of the gamma chain. F(1) is attached to F(0) by a central stalk formed by the gamma and epsilon chains, while a peripheral stalk is formed by the delta and b chains.</text>
</comment>
<dbReference type="PANTHER" id="PTHR33445:SF1">
    <property type="entry name" value="ATP SYNTHASE SUBUNIT B"/>
    <property type="match status" value="1"/>
</dbReference>
<keyword evidence="7 14" id="KW-0375">Hydrogen ion transport</keyword>
<dbReference type="CDD" id="cd06503">
    <property type="entry name" value="ATP-synt_Fo_b"/>
    <property type="match status" value="1"/>
</dbReference>
<dbReference type="Pfam" id="PF00430">
    <property type="entry name" value="ATP-synt_B"/>
    <property type="match status" value="1"/>
</dbReference>
<evidence type="ECO:0000256" key="5">
    <source>
        <dbReference type="ARBA" id="ARBA00022547"/>
    </source>
</evidence>
<feature type="coiled-coil region" evidence="16">
    <location>
        <begin position="55"/>
        <end position="96"/>
    </location>
</feature>
<keyword evidence="5 14" id="KW-0138">CF(0)</keyword>
<dbReference type="Proteomes" id="UP000198701">
    <property type="component" value="Unassembled WGS sequence"/>
</dbReference>
<evidence type="ECO:0000256" key="2">
    <source>
        <dbReference type="ARBA" id="ARBA00005513"/>
    </source>
</evidence>
<dbReference type="GO" id="GO:0046933">
    <property type="term" value="F:proton-transporting ATP synthase activity, rotational mechanism"/>
    <property type="evidence" value="ECO:0007669"/>
    <property type="project" value="UniProtKB-UniRule"/>
</dbReference>
<dbReference type="InterPro" id="IPR050059">
    <property type="entry name" value="ATP_synthase_B_chain"/>
</dbReference>
<dbReference type="InterPro" id="IPR028987">
    <property type="entry name" value="ATP_synth_B-like_membr_sf"/>
</dbReference>
<evidence type="ECO:0000256" key="14">
    <source>
        <dbReference type="HAMAP-Rule" id="MF_01398"/>
    </source>
</evidence>
<dbReference type="GO" id="GO:0045259">
    <property type="term" value="C:proton-transporting ATP synthase complex"/>
    <property type="evidence" value="ECO:0007669"/>
    <property type="project" value="UniProtKB-KW"/>
</dbReference>
<dbReference type="PANTHER" id="PTHR33445">
    <property type="entry name" value="ATP SYNTHASE SUBUNIT B', CHLOROPLASTIC"/>
    <property type="match status" value="1"/>
</dbReference>
<protein>
    <recommendedName>
        <fullName evidence="14">ATP synthase subunit b</fullName>
    </recommendedName>
    <alternativeName>
        <fullName evidence="14">ATP synthase F(0) sector subunit b</fullName>
    </alternativeName>
    <alternativeName>
        <fullName evidence="14">ATPase subunit I</fullName>
    </alternativeName>
    <alternativeName>
        <fullName evidence="14">F-type ATPase subunit b</fullName>
        <shortName evidence="14">F-ATPase subunit b</shortName>
    </alternativeName>
</protein>
<keyword evidence="18" id="KW-1185">Reference proteome</keyword>
<evidence type="ECO:0000256" key="9">
    <source>
        <dbReference type="ARBA" id="ARBA00023065"/>
    </source>
</evidence>
<comment type="similarity">
    <text evidence="2 14 15">Belongs to the ATPase B chain family.</text>
</comment>
<dbReference type="HAMAP" id="MF_01398">
    <property type="entry name" value="ATP_synth_b_bprime"/>
    <property type="match status" value="1"/>
</dbReference>
<reference evidence="17 18" key="1">
    <citation type="submission" date="2016-10" db="EMBL/GenBank/DDBJ databases">
        <authorList>
            <person name="de Groot N.N."/>
        </authorList>
    </citation>
    <scope>NUCLEOTIDE SEQUENCE [LARGE SCALE GENOMIC DNA]</scope>
    <source>
        <strain evidence="17 18">CGMCC 1.5382</strain>
    </source>
</reference>
<dbReference type="SUPFAM" id="SSF81573">
    <property type="entry name" value="F1F0 ATP synthase subunit B, membrane domain"/>
    <property type="match status" value="1"/>
</dbReference>
<evidence type="ECO:0000313" key="18">
    <source>
        <dbReference type="Proteomes" id="UP000198701"/>
    </source>
</evidence>
<keyword evidence="8 14" id="KW-1133">Transmembrane helix</keyword>
<keyword evidence="4 14" id="KW-1003">Cell membrane</keyword>
<comment type="function">
    <text evidence="14">Component of the F(0) channel, it forms part of the peripheral stalk, linking F(1) to F(0).</text>
</comment>
<evidence type="ECO:0000256" key="11">
    <source>
        <dbReference type="ARBA" id="ARBA00023310"/>
    </source>
</evidence>
<dbReference type="InterPro" id="IPR005864">
    <property type="entry name" value="ATP_synth_F0_bsu_bac"/>
</dbReference>
<dbReference type="InterPro" id="IPR002146">
    <property type="entry name" value="ATP_synth_b/b'su_bac/chlpt"/>
</dbReference>
<dbReference type="NCBIfam" id="TIGR01144">
    <property type="entry name" value="ATP_synt_b"/>
    <property type="match status" value="1"/>
</dbReference>
<accession>A0A1G8YWJ1</accession>
<keyword evidence="3 14" id="KW-0813">Transport</keyword>
<dbReference type="AlphaFoldDB" id="A0A1G8YWJ1"/>
<sequence length="183" mass="19744">MFHAVIAAAAEAEQKNPLIPEIYDIIWSSVVFVVILFFFWKLVLPRMQKLLDDRAEAIEGNIAKADEAQRKAEAALEQYTAQLADARSEAGQIRDQARADGQRIVAEHKELASTEAARIAAGAKTQIEAERQAAVVSLRSEVGSLAIDLASGVIGESLTDDAKAAAIVDRFLADLEASEKAAK</sequence>
<dbReference type="GO" id="GO:0005886">
    <property type="term" value="C:plasma membrane"/>
    <property type="evidence" value="ECO:0007669"/>
    <property type="project" value="UniProtKB-SubCell"/>
</dbReference>
<comment type="subcellular location">
    <subcellularLocation>
        <location evidence="1 14">Cell membrane</location>
        <topology evidence="1 14">Single-pass membrane protein</topology>
    </subcellularLocation>
</comment>
<evidence type="ECO:0000256" key="12">
    <source>
        <dbReference type="ARBA" id="ARBA00025198"/>
    </source>
</evidence>